<gene>
    <name evidence="1" type="ORF">Tco_0941711</name>
</gene>
<evidence type="ECO:0000313" key="1">
    <source>
        <dbReference type="EMBL" id="GJT41846.1"/>
    </source>
</evidence>
<name>A0ABQ5DRP3_9ASTR</name>
<reference evidence="1" key="2">
    <citation type="submission" date="2022-01" db="EMBL/GenBank/DDBJ databases">
        <authorList>
            <person name="Yamashiro T."/>
            <person name="Shiraishi A."/>
            <person name="Satake H."/>
            <person name="Nakayama K."/>
        </authorList>
    </citation>
    <scope>NUCLEOTIDE SEQUENCE</scope>
</reference>
<reference evidence="1" key="1">
    <citation type="journal article" date="2022" name="Int. J. Mol. Sci.">
        <title>Draft Genome of Tanacetum Coccineum: Genomic Comparison of Closely Related Tanacetum-Family Plants.</title>
        <authorList>
            <person name="Yamashiro T."/>
            <person name="Shiraishi A."/>
            <person name="Nakayama K."/>
            <person name="Satake H."/>
        </authorList>
    </citation>
    <scope>NUCLEOTIDE SEQUENCE</scope>
</reference>
<comment type="caution">
    <text evidence="1">The sequence shown here is derived from an EMBL/GenBank/DDBJ whole genome shotgun (WGS) entry which is preliminary data.</text>
</comment>
<proteinExistence type="predicted"/>
<dbReference type="EMBL" id="BQNB010015594">
    <property type="protein sequence ID" value="GJT41846.1"/>
    <property type="molecule type" value="Genomic_DNA"/>
</dbReference>
<evidence type="ECO:0000313" key="2">
    <source>
        <dbReference type="Proteomes" id="UP001151760"/>
    </source>
</evidence>
<dbReference type="Proteomes" id="UP001151760">
    <property type="component" value="Unassembled WGS sequence"/>
</dbReference>
<sequence>MLNLVHLNELCGNVLWKPSRDFTRPLGPPSGLKGLLHMLNATVIPLKGLLRILLKNTKEVNLYTLLSNDSFTLELFILHLSDLKIIQILKWYVEKFKGSDTGEGQMRHRRAGVVRARRECFLESYWGGEGTHECGMGSEVWRIMGGEWLGQGEGVVSMDGICKRHLGGGGEGLSGVYRDRSGTVGDREWRSEMGHIIQFTMCDLMVVLALEELQ</sequence>
<accession>A0ABQ5DRP3</accession>
<protein>
    <submittedName>
        <fullName evidence="1">Uncharacterized protein</fullName>
    </submittedName>
</protein>
<keyword evidence="2" id="KW-1185">Reference proteome</keyword>
<organism evidence="1 2">
    <name type="scientific">Tanacetum coccineum</name>
    <dbReference type="NCBI Taxonomy" id="301880"/>
    <lineage>
        <taxon>Eukaryota</taxon>
        <taxon>Viridiplantae</taxon>
        <taxon>Streptophyta</taxon>
        <taxon>Embryophyta</taxon>
        <taxon>Tracheophyta</taxon>
        <taxon>Spermatophyta</taxon>
        <taxon>Magnoliopsida</taxon>
        <taxon>eudicotyledons</taxon>
        <taxon>Gunneridae</taxon>
        <taxon>Pentapetalae</taxon>
        <taxon>asterids</taxon>
        <taxon>campanulids</taxon>
        <taxon>Asterales</taxon>
        <taxon>Asteraceae</taxon>
        <taxon>Asteroideae</taxon>
        <taxon>Anthemideae</taxon>
        <taxon>Anthemidinae</taxon>
        <taxon>Tanacetum</taxon>
    </lineage>
</organism>